<reference evidence="2" key="1">
    <citation type="submission" date="2020-11" db="EMBL/GenBank/DDBJ databases">
        <authorList>
            <person name="Whitehead M."/>
        </authorList>
    </citation>
    <scope>NUCLEOTIDE SEQUENCE</scope>
    <source>
        <strain evidence="2">EGII</strain>
    </source>
</reference>
<gene>
    <name evidence="2" type="ORF">CCAP1982_LOCUS6792</name>
</gene>
<feature type="compositionally biased region" description="Gly residues" evidence="1">
    <location>
        <begin position="75"/>
        <end position="87"/>
    </location>
</feature>
<evidence type="ECO:0000256" key="1">
    <source>
        <dbReference type="SAM" id="MobiDB-lite"/>
    </source>
</evidence>
<name>A0A811UJT4_CERCA</name>
<accession>A0A811UJT4</accession>
<evidence type="ECO:0000313" key="2">
    <source>
        <dbReference type="EMBL" id="CAD6998176.1"/>
    </source>
</evidence>
<feature type="region of interest" description="Disordered" evidence="1">
    <location>
        <begin position="60"/>
        <end position="98"/>
    </location>
</feature>
<keyword evidence="3" id="KW-1185">Reference proteome</keyword>
<comment type="caution">
    <text evidence="2">The sequence shown here is derived from an EMBL/GenBank/DDBJ whole genome shotgun (WGS) entry which is preliminary data.</text>
</comment>
<dbReference type="Proteomes" id="UP000606786">
    <property type="component" value="Unassembled WGS sequence"/>
</dbReference>
<dbReference type="AlphaFoldDB" id="A0A811UJT4"/>
<proteinExistence type="predicted"/>
<dbReference type="OrthoDB" id="189220at2759"/>
<dbReference type="EMBL" id="CAJHJT010000012">
    <property type="protein sequence ID" value="CAD6998176.1"/>
    <property type="molecule type" value="Genomic_DNA"/>
</dbReference>
<organism evidence="2 3">
    <name type="scientific">Ceratitis capitata</name>
    <name type="common">Mediterranean fruit fly</name>
    <name type="synonym">Tephritis capitata</name>
    <dbReference type="NCBI Taxonomy" id="7213"/>
    <lineage>
        <taxon>Eukaryota</taxon>
        <taxon>Metazoa</taxon>
        <taxon>Ecdysozoa</taxon>
        <taxon>Arthropoda</taxon>
        <taxon>Hexapoda</taxon>
        <taxon>Insecta</taxon>
        <taxon>Pterygota</taxon>
        <taxon>Neoptera</taxon>
        <taxon>Endopterygota</taxon>
        <taxon>Diptera</taxon>
        <taxon>Brachycera</taxon>
        <taxon>Muscomorpha</taxon>
        <taxon>Tephritoidea</taxon>
        <taxon>Tephritidae</taxon>
        <taxon>Ceratitis</taxon>
        <taxon>Ceratitis</taxon>
    </lineage>
</organism>
<evidence type="ECO:0000313" key="3">
    <source>
        <dbReference type="Proteomes" id="UP000606786"/>
    </source>
</evidence>
<protein>
    <submittedName>
        <fullName evidence="2">(Mediterranean fruit fly) hypothetical protein</fullName>
    </submittedName>
</protein>
<sequence length="199" mass="20395">MSDSMQTRRDKPQTLSGIEATKALNLQQPASASVVAAQTDTQTAETQSDTQNAELAANLARNRARSRTVGSRGNVDGGGVGGGGGIGAETDTRDERKHSCDGVVSISSTGSGNVGGAAGGHFGSGSGIDEFASTDSTRRRESLNYEDTSPCSHSFNKAIFGRTAHTRTGVGGVGGGGMTRKCVLTLDGYSYVIGKCRCL</sequence>